<dbReference type="EMBL" id="MT144085">
    <property type="protein sequence ID" value="QJA48460.1"/>
    <property type="molecule type" value="Genomic_DNA"/>
</dbReference>
<reference evidence="1" key="1">
    <citation type="submission" date="2020-03" db="EMBL/GenBank/DDBJ databases">
        <title>The deep terrestrial virosphere.</title>
        <authorList>
            <person name="Holmfeldt K."/>
            <person name="Nilsson E."/>
            <person name="Simone D."/>
            <person name="Lopez-Fernandez M."/>
            <person name="Wu X."/>
            <person name="de Brujin I."/>
            <person name="Lundin D."/>
            <person name="Andersson A."/>
            <person name="Bertilsson S."/>
            <person name="Dopson M."/>
        </authorList>
    </citation>
    <scope>NUCLEOTIDE SEQUENCE</scope>
    <source>
        <strain evidence="1">TM448A00954</strain>
    </source>
</reference>
<evidence type="ECO:0000313" key="1">
    <source>
        <dbReference type="EMBL" id="QJA48460.1"/>
    </source>
</evidence>
<name>A0A6H1ZMM8_9ZZZZ</name>
<dbReference type="AlphaFoldDB" id="A0A6H1ZMM8"/>
<organism evidence="1">
    <name type="scientific">viral metagenome</name>
    <dbReference type="NCBI Taxonomy" id="1070528"/>
    <lineage>
        <taxon>unclassified sequences</taxon>
        <taxon>metagenomes</taxon>
        <taxon>organismal metagenomes</taxon>
    </lineage>
</organism>
<accession>A0A6H1ZMM8</accession>
<sequence length="68" mass="7833">MDIKIPKRIAKNLSAKQLLDANILYHSFMKEISSQYEIHRAKPNEDFRDVLAHNLAIIAVWELDGDAI</sequence>
<proteinExistence type="predicted"/>
<gene>
    <name evidence="1" type="ORF">TM448A00954_0013</name>
</gene>
<protein>
    <submittedName>
        <fullName evidence="1">Uncharacterized protein</fullName>
    </submittedName>
</protein>